<sequence>MSVQAHTIEDPPPSYTSQASAATLVDPSDPPIAAILKPSHSTCASRLAYATSIGRHSKMEYIELTFSIMVIANNLRAPIVISIDEDVETLIKDISRMFNNGLMLSTSRIKELRINWYSGSQDFGSGFHLSNGNVTAMLRLLKSRGGVDTIVAK</sequence>
<keyword evidence="2" id="KW-1185">Reference proteome</keyword>
<accession>A0AAD9Z9L7</accession>
<proteinExistence type="predicted"/>
<comment type="caution">
    <text evidence="1">The sequence shown here is derived from an EMBL/GenBank/DDBJ whole genome shotgun (WGS) entry which is preliminary data.</text>
</comment>
<evidence type="ECO:0000313" key="1">
    <source>
        <dbReference type="EMBL" id="KAK3172028.1"/>
    </source>
</evidence>
<organism evidence="1 2">
    <name type="scientific">Lepraria neglecta</name>
    <dbReference type="NCBI Taxonomy" id="209136"/>
    <lineage>
        <taxon>Eukaryota</taxon>
        <taxon>Fungi</taxon>
        <taxon>Dikarya</taxon>
        <taxon>Ascomycota</taxon>
        <taxon>Pezizomycotina</taxon>
        <taxon>Lecanoromycetes</taxon>
        <taxon>OSLEUM clade</taxon>
        <taxon>Lecanoromycetidae</taxon>
        <taxon>Lecanorales</taxon>
        <taxon>Lecanorineae</taxon>
        <taxon>Stereocaulaceae</taxon>
        <taxon>Lepraria</taxon>
    </lineage>
</organism>
<dbReference type="AlphaFoldDB" id="A0AAD9Z9L7"/>
<evidence type="ECO:0000313" key="2">
    <source>
        <dbReference type="Proteomes" id="UP001276659"/>
    </source>
</evidence>
<reference evidence="1" key="1">
    <citation type="submission" date="2022-11" db="EMBL/GenBank/DDBJ databases">
        <title>Chromosomal genome sequence assembly and mating type (MAT) locus characterization of the leprose asexual lichenized fungus Lepraria neglecta (Nyl.) Erichsen.</title>
        <authorList>
            <person name="Allen J.L."/>
            <person name="Pfeffer B."/>
        </authorList>
    </citation>
    <scope>NUCLEOTIDE SEQUENCE</scope>
    <source>
        <strain evidence="1">Allen 5258</strain>
    </source>
</reference>
<dbReference type="EMBL" id="JASNWA010000008">
    <property type="protein sequence ID" value="KAK3172028.1"/>
    <property type="molecule type" value="Genomic_DNA"/>
</dbReference>
<dbReference type="Proteomes" id="UP001276659">
    <property type="component" value="Unassembled WGS sequence"/>
</dbReference>
<name>A0AAD9Z9L7_9LECA</name>
<protein>
    <submittedName>
        <fullName evidence="1">Uncharacterized protein</fullName>
    </submittedName>
</protein>
<gene>
    <name evidence="1" type="ORF">OEA41_004112</name>
</gene>